<evidence type="ECO:0000313" key="2">
    <source>
        <dbReference type="Proteomes" id="UP000238169"/>
    </source>
</evidence>
<reference evidence="2" key="1">
    <citation type="submission" date="2018-01" db="EMBL/GenBank/DDBJ databases">
        <authorList>
            <person name="Peeters C."/>
        </authorList>
    </citation>
    <scope>NUCLEOTIDE SEQUENCE [LARGE SCALE GENOMIC DNA]</scope>
</reference>
<proteinExistence type="predicted"/>
<accession>A0A2U3I8R9</accession>
<gene>
    <name evidence="1" type="ORF">NOV72_03709</name>
</gene>
<name>A0A2U3I8R9_9BURK</name>
<sequence>MNTLPDNFDPLYAALGIRRRNWNLPQPAKVTK</sequence>
<dbReference type="Proteomes" id="UP000238169">
    <property type="component" value="Unassembled WGS sequence"/>
</dbReference>
<dbReference type="EMBL" id="OGTP01000013">
    <property type="protein sequence ID" value="SPB16510.1"/>
    <property type="molecule type" value="Genomic_DNA"/>
</dbReference>
<dbReference type="AlphaFoldDB" id="A0A2U3I8R9"/>
<evidence type="ECO:0000313" key="1">
    <source>
        <dbReference type="EMBL" id="SPB16510.1"/>
    </source>
</evidence>
<keyword evidence="2" id="KW-1185">Reference proteome</keyword>
<organism evidence="1 2">
    <name type="scientific">Caballeronia novacaledonica</name>
    <dbReference type="NCBI Taxonomy" id="1544861"/>
    <lineage>
        <taxon>Bacteria</taxon>
        <taxon>Pseudomonadati</taxon>
        <taxon>Pseudomonadota</taxon>
        <taxon>Betaproteobacteria</taxon>
        <taxon>Burkholderiales</taxon>
        <taxon>Burkholderiaceae</taxon>
        <taxon>Caballeronia</taxon>
    </lineage>
</organism>
<protein>
    <submittedName>
        <fullName evidence="1">Uncharacterized protein</fullName>
    </submittedName>
</protein>